<dbReference type="InterPro" id="IPR008991">
    <property type="entry name" value="Translation_prot_SH3-like_sf"/>
</dbReference>
<evidence type="ECO:0000256" key="5">
    <source>
        <dbReference type="ARBA" id="ARBA00022768"/>
    </source>
</evidence>
<comment type="function">
    <text evidence="7">Involved in peptide bond synthesis. Stimulates efficient translation and peptide-bond synthesis on native or reconstituted 70S ribosomes in vitro. Probably functions indirectly by altering the affinity of the ribosome for aminoacyl-tRNA, thus increasing their reactivity as acceptors for peptidyl transferase.</text>
</comment>
<organism evidence="12 13">
    <name type="scientific">Candidatus Curtissbacteria bacterium GW2011_GWA1_41_11</name>
    <dbReference type="NCBI Taxonomy" id="1618409"/>
    <lineage>
        <taxon>Bacteria</taxon>
        <taxon>Candidatus Curtissiibacteriota</taxon>
    </lineage>
</organism>
<evidence type="ECO:0000256" key="1">
    <source>
        <dbReference type="ARBA" id="ARBA00004496"/>
    </source>
</evidence>
<accession>A0A0G0WRC8</accession>
<dbReference type="GO" id="GO:0005829">
    <property type="term" value="C:cytosol"/>
    <property type="evidence" value="ECO:0007669"/>
    <property type="project" value="UniProtKB-ARBA"/>
</dbReference>
<evidence type="ECO:0000256" key="2">
    <source>
        <dbReference type="ARBA" id="ARBA00004815"/>
    </source>
</evidence>
<dbReference type="InterPro" id="IPR001059">
    <property type="entry name" value="Transl_elong_P/YeiP_cen"/>
</dbReference>
<dbReference type="InterPro" id="IPR011768">
    <property type="entry name" value="Transl_elongation_fac_P"/>
</dbReference>
<dbReference type="PATRIC" id="fig|1618409.3.peg.542"/>
<evidence type="ECO:0000259" key="11">
    <source>
        <dbReference type="SMART" id="SM01185"/>
    </source>
</evidence>
<evidence type="ECO:0000256" key="8">
    <source>
        <dbReference type="NCBIfam" id="TIGR00038"/>
    </source>
</evidence>
<dbReference type="UniPathway" id="UPA00345"/>
<comment type="caution">
    <text evidence="12">The sequence shown here is derived from an EMBL/GenBank/DDBJ whole genome shotgun (WGS) entry which is preliminary data.</text>
</comment>
<dbReference type="SUPFAM" id="SSF50104">
    <property type="entry name" value="Translation proteins SH3-like domain"/>
    <property type="match status" value="1"/>
</dbReference>
<evidence type="ECO:0000313" key="13">
    <source>
        <dbReference type="Proteomes" id="UP000034854"/>
    </source>
</evidence>
<protein>
    <recommendedName>
        <fullName evidence="7 8">Elongation factor P</fullName>
        <shortName evidence="7">EF-P</shortName>
    </recommendedName>
</protein>
<evidence type="ECO:0000313" key="12">
    <source>
        <dbReference type="EMBL" id="KKR87020.1"/>
    </source>
</evidence>
<dbReference type="InterPro" id="IPR012340">
    <property type="entry name" value="NA-bd_OB-fold"/>
</dbReference>
<dbReference type="CDD" id="cd05794">
    <property type="entry name" value="S1_EF-P_repeat_2"/>
    <property type="match status" value="1"/>
</dbReference>
<dbReference type="FunFam" id="2.40.50.140:FF:000004">
    <property type="entry name" value="Elongation factor P"/>
    <property type="match status" value="1"/>
</dbReference>
<proteinExistence type="inferred from homology"/>
<dbReference type="PIRSF" id="PIRSF005901">
    <property type="entry name" value="EF-P"/>
    <property type="match status" value="1"/>
</dbReference>
<dbReference type="NCBIfam" id="TIGR00038">
    <property type="entry name" value="efp"/>
    <property type="match status" value="1"/>
</dbReference>
<dbReference type="PANTHER" id="PTHR30053">
    <property type="entry name" value="ELONGATION FACTOR P"/>
    <property type="match status" value="1"/>
</dbReference>
<dbReference type="FunFam" id="2.40.50.140:FF:000009">
    <property type="entry name" value="Elongation factor P"/>
    <property type="match status" value="1"/>
</dbReference>
<evidence type="ECO:0000256" key="9">
    <source>
        <dbReference type="RuleBase" id="RU004389"/>
    </source>
</evidence>
<dbReference type="Pfam" id="PF01132">
    <property type="entry name" value="EFP"/>
    <property type="match status" value="1"/>
</dbReference>
<keyword evidence="6 7" id="KW-0648">Protein biosynthesis</keyword>
<dbReference type="InterPro" id="IPR013852">
    <property type="entry name" value="Transl_elong_P/YeiP_CS"/>
</dbReference>
<dbReference type="InterPro" id="IPR013185">
    <property type="entry name" value="Transl_elong_KOW-like"/>
</dbReference>
<dbReference type="PANTHER" id="PTHR30053:SF12">
    <property type="entry name" value="ELONGATION FACTOR P (EF-P) FAMILY PROTEIN"/>
    <property type="match status" value="1"/>
</dbReference>
<evidence type="ECO:0000256" key="6">
    <source>
        <dbReference type="ARBA" id="ARBA00022917"/>
    </source>
</evidence>
<comment type="similarity">
    <text evidence="3 7 9">Belongs to the elongation factor P family.</text>
</comment>
<evidence type="ECO:0000256" key="3">
    <source>
        <dbReference type="ARBA" id="ARBA00009479"/>
    </source>
</evidence>
<comment type="pathway">
    <text evidence="2 7">Protein biosynthesis; polypeptide chain elongation.</text>
</comment>
<dbReference type="CDD" id="cd04470">
    <property type="entry name" value="S1_EF-P_repeat_1"/>
    <property type="match status" value="1"/>
</dbReference>
<dbReference type="NCBIfam" id="NF001810">
    <property type="entry name" value="PRK00529.1"/>
    <property type="match status" value="1"/>
</dbReference>
<feature type="domain" description="Translation elongation factor P/YeiP central" evidence="11">
    <location>
        <begin position="67"/>
        <end position="120"/>
    </location>
</feature>
<name>A0A0G0WRC8_9BACT</name>
<dbReference type="Gene3D" id="2.40.50.140">
    <property type="entry name" value="Nucleic acid-binding proteins"/>
    <property type="match status" value="2"/>
</dbReference>
<comment type="subcellular location">
    <subcellularLocation>
        <location evidence="1 7">Cytoplasm</location>
    </subcellularLocation>
</comment>
<feature type="domain" description="Elongation factor P C-terminal" evidence="10">
    <location>
        <begin position="128"/>
        <end position="183"/>
    </location>
</feature>
<keyword evidence="4 7" id="KW-0963">Cytoplasm</keyword>
<evidence type="ECO:0000256" key="4">
    <source>
        <dbReference type="ARBA" id="ARBA00022490"/>
    </source>
</evidence>
<evidence type="ECO:0000256" key="7">
    <source>
        <dbReference type="HAMAP-Rule" id="MF_00141"/>
    </source>
</evidence>
<dbReference type="AlphaFoldDB" id="A0A0G0WRC8"/>
<dbReference type="HAMAP" id="MF_00141">
    <property type="entry name" value="EF_P"/>
    <property type="match status" value="1"/>
</dbReference>
<dbReference type="SUPFAM" id="SSF50249">
    <property type="entry name" value="Nucleic acid-binding proteins"/>
    <property type="match status" value="2"/>
</dbReference>
<reference evidence="12 13" key="1">
    <citation type="journal article" date="2015" name="Nature">
        <title>rRNA introns, odd ribosomes, and small enigmatic genomes across a large radiation of phyla.</title>
        <authorList>
            <person name="Brown C.T."/>
            <person name="Hug L.A."/>
            <person name="Thomas B.C."/>
            <person name="Sharon I."/>
            <person name="Castelle C.J."/>
            <person name="Singh A."/>
            <person name="Wilkins M.J."/>
            <person name="Williams K.H."/>
            <person name="Banfield J.F."/>
        </authorList>
    </citation>
    <scope>NUCLEOTIDE SEQUENCE [LARGE SCALE GENOMIC DNA]</scope>
</reference>
<dbReference type="GO" id="GO:0003746">
    <property type="term" value="F:translation elongation factor activity"/>
    <property type="evidence" value="ECO:0007669"/>
    <property type="project" value="UniProtKB-UniRule"/>
</dbReference>
<dbReference type="SMART" id="SM00841">
    <property type="entry name" value="Elong-fact-P_C"/>
    <property type="match status" value="1"/>
</dbReference>
<evidence type="ECO:0000259" key="10">
    <source>
        <dbReference type="SMART" id="SM00841"/>
    </source>
</evidence>
<dbReference type="GO" id="GO:0043043">
    <property type="term" value="P:peptide biosynthetic process"/>
    <property type="evidence" value="ECO:0007669"/>
    <property type="project" value="InterPro"/>
</dbReference>
<dbReference type="InterPro" id="IPR015365">
    <property type="entry name" value="Elong-fact-P_C"/>
</dbReference>
<gene>
    <name evidence="7" type="primary">efp</name>
    <name evidence="12" type="ORF">UU34_C0008G0044</name>
</gene>
<sequence length="185" mass="20495">MISVTELRTGAVFEDQGQYFLVVSYEHTTIARGSGNVRVKVKNLSTGGTIEKSFNTGARVTEASLDRKKVQYLYSDSQIHVMDMQSFEQVSIDKGLVSDAIKFLKEGMEIELYSVEDKPLHIQIPKIVDYKISQTGGSARGNTVGASQKEAVLENGLVVKVPLFIKTGEMIRVDTRSGQYVERAK</sequence>
<dbReference type="Pfam" id="PF09285">
    <property type="entry name" value="Elong-fact-P_C"/>
    <property type="match status" value="1"/>
</dbReference>
<dbReference type="Pfam" id="PF08207">
    <property type="entry name" value="EFP_N"/>
    <property type="match status" value="1"/>
</dbReference>
<dbReference type="InterPro" id="IPR020599">
    <property type="entry name" value="Transl_elong_fac_P/YeiP"/>
</dbReference>
<dbReference type="EMBL" id="LCAG01000008">
    <property type="protein sequence ID" value="KKR87020.1"/>
    <property type="molecule type" value="Genomic_DNA"/>
</dbReference>
<keyword evidence="5 7" id="KW-0251">Elongation factor</keyword>
<dbReference type="Proteomes" id="UP000034854">
    <property type="component" value="Unassembled WGS sequence"/>
</dbReference>
<dbReference type="PROSITE" id="PS01275">
    <property type="entry name" value="EFP"/>
    <property type="match status" value="1"/>
</dbReference>
<dbReference type="Gene3D" id="2.30.30.30">
    <property type="match status" value="1"/>
</dbReference>
<dbReference type="InterPro" id="IPR014722">
    <property type="entry name" value="Rib_uL2_dom2"/>
</dbReference>
<dbReference type="SMART" id="SM01185">
    <property type="entry name" value="EFP"/>
    <property type="match status" value="1"/>
</dbReference>